<reference evidence="3" key="1">
    <citation type="submission" date="2022-07" db="EMBL/GenBank/DDBJ databases">
        <title>Draft genome sequence of Zalerion maritima ATCC 34329, a (micro)plastics degrading marine fungus.</title>
        <authorList>
            <person name="Paco A."/>
            <person name="Goncalves M.F.M."/>
            <person name="Rocha-Santos T.A.P."/>
            <person name="Alves A."/>
        </authorList>
    </citation>
    <scope>NUCLEOTIDE SEQUENCE</scope>
    <source>
        <strain evidence="3">ATCC 34329</strain>
    </source>
</reference>
<protein>
    <recommendedName>
        <fullName evidence="2">Fe2OG dioxygenase domain-containing protein</fullName>
    </recommendedName>
</protein>
<comment type="similarity">
    <text evidence="1">Belongs to the iron/ascorbate-dependent oxidoreductase family.</text>
</comment>
<dbReference type="AlphaFoldDB" id="A0AAD5RVY1"/>
<feature type="domain" description="Fe2OG dioxygenase" evidence="2">
    <location>
        <begin position="171"/>
        <end position="270"/>
    </location>
</feature>
<dbReference type="PANTHER" id="PTHR33099:SF7">
    <property type="entry name" value="MYND-TYPE DOMAIN-CONTAINING PROTEIN"/>
    <property type="match status" value="1"/>
</dbReference>
<name>A0AAD5RVY1_9PEZI</name>
<organism evidence="3 4">
    <name type="scientific">Zalerion maritima</name>
    <dbReference type="NCBI Taxonomy" id="339359"/>
    <lineage>
        <taxon>Eukaryota</taxon>
        <taxon>Fungi</taxon>
        <taxon>Dikarya</taxon>
        <taxon>Ascomycota</taxon>
        <taxon>Pezizomycotina</taxon>
        <taxon>Sordariomycetes</taxon>
        <taxon>Lulworthiomycetidae</taxon>
        <taxon>Lulworthiales</taxon>
        <taxon>Lulworthiaceae</taxon>
        <taxon>Zalerion</taxon>
    </lineage>
</organism>
<dbReference type="InterPro" id="IPR044862">
    <property type="entry name" value="Pro_4_hyd_alph_FE2OG_OXY"/>
</dbReference>
<gene>
    <name evidence="3" type="ORF">MKZ38_008359</name>
</gene>
<dbReference type="GO" id="GO:0016491">
    <property type="term" value="F:oxidoreductase activity"/>
    <property type="evidence" value="ECO:0007669"/>
    <property type="project" value="UniProtKB-KW"/>
</dbReference>
<dbReference type="PROSITE" id="PS51471">
    <property type="entry name" value="FE2OG_OXY"/>
    <property type="match status" value="1"/>
</dbReference>
<proteinExistence type="inferred from homology"/>
<accession>A0AAD5RVY1</accession>
<keyword evidence="4" id="KW-1185">Reference proteome</keyword>
<keyword evidence="1" id="KW-0479">Metal-binding</keyword>
<dbReference type="EMBL" id="JAKWBI020000057">
    <property type="protein sequence ID" value="KAJ2904300.1"/>
    <property type="molecule type" value="Genomic_DNA"/>
</dbReference>
<dbReference type="Pfam" id="PF13640">
    <property type="entry name" value="2OG-FeII_Oxy_3"/>
    <property type="match status" value="1"/>
</dbReference>
<dbReference type="Proteomes" id="UP001201980">
    <property type="component" value="Unassembled WGS sequence"/>
</dbReference>
<evidence type="ECO:0000313" key="4">
    <source>
        <dbReference type="Proteomes" id="UP001201980"/>
    </source>
</evidence>
<dbReference type="GO" id="GO:0046872">
    <property type="term" value="F:metal ion binding"/>
    <property type="evidence" value="ECO:0007669"/>
    <property type="project" value="UniProtKB-KW"/>
</dbReference>
<evidence type="ECO:0000313" key="3">
    <source>
        <dbReference type="EMBL" id="KAJ2904300.1"/>
    </source>
</evidence>
<evidence type="ECO:0000256" key="1">
    <source>
        <dbReference type="RuleBase" id="RU003682"/>
    </source>
</evidence>
<evidence type="ECO:0000259" key="2">
    <source>
        <dbReference type="PROSITE" id="PS51471"/>
    </source>
</evidence>
<dbReference type="Gene3D" id="2.60.120.620">
    <property type="entry name" value="q2cbj1_9rhob like domain"/>
    <property type="match status" value="1"/>
</dbReference>
<dbReference type="PANTHER" id="PTHR33099">
    <property type="entry name" value="FE2OG DIOXYGENASE DOMAIN-CONTAINING PROTEIN"/>
    <property type="match status" value="1"/>
</dbReference>
<keyword evidence="1" id="KW-0408">Iron</keyword>
<dbReference type="InterPro" id="IPR005123">
    <property type="entry name" value="Oxoglu/Fe-dep_dioxygenase_dom"/>
</dbReference>
<keyword evidence="1" id="KW-0560">Oxidoreductase</keyword>
<sequence>MASLQYPQEISGEQLLRQVNEAITQHPSNDRFSCDGSLDILRGSDYADFTSTKKPVTCPSPVIFWTKGAITKRRTFDPLWGMMMNRVDGLGTSWGTSLDELVQDCSPAKFGFDDKDVFDETVRKAGVLDASRFSTNFNPYDFGIVDAVARELLPGVVRAGKQPAVERWGVVAELYKLNVYSEPSGMFKPHVDTPRGKTHFGSLVVVLPTEFQGGQLRLAHKGKERVYLDRPPPIGLSPPIRWVAFYSDCEHEVLPVVAGHRVTLTYKLYVSERIGGLVQPQVTESETCPMYCRIKDLLASPMFMTDGGILGFHCAYQYPATHEGTEYYARYPRVMKGIDFIIFAVFRALGLTVHIQPYENGKTVGGQVGNVRTLLQDLRTSEIADGRPAKNKFKEFERHYYVGDEIFQHAKWFNEQPTTNPGGAGWLGDAKPTHWIGNETDVDWDYSFRALLVVSVETDMVLAVLELHLAQPLSKDNSSCSYFLLPRDLVRI</sequence>
<comment type="caution">
    <text evidence="3">The sequence shown here is derived from an EMBL/GenBank/DDBJ whole genome shotgun (WGS) entry which is preliminary data.</text>
</comment>